<keyword evidence="2" id="KW-0456">Lyase</keyword>
<evidence type="ECO:0000256" key="2">
    <source>
        <dbReference type="ARBA" id="ARBA00023239"/>
    </source>
</evidence>
<dbReference type="InterPro" id="IPR000581">
    <property type="entry name" value="ILV_EDD_N"/>
</dbReference>
<dbReference type="Proteomes" id="UP001174909">
    <property type="component" value="Unassembled WGS sequence"/>
</dbReference>
<protein>
    <submittedName>
        <fullName evidence="4">Dihydroxy-acid dehydratase</fullName>
    </submittedName>
</protein>
<dbReference type="PROSITE" id="PS00886">
    <property type="entry name" value="ILVD_EDD_1"/>
    <property type="match status" value="1"/>
</dbReference>
<comment type="similarity">
    <text evidence="1">Belongs to the IlvD/Edd family.</text>
</comment>
<name>A0AA35TYY0_GEOBA</name>
<dbReference type="GO" id="GO:0004160">
    <property type="term" value="F:dihydroxy-acid dehydratase activity"/>
    <property type="evidence" value="ECO:0007669"/>
    <property type="project" value="TreeGrafter"/>
</dbReference>
<sequence length="278" mass="28994">MLMFGDGGLSPEDLDKPIIGVANTWIEIGPCNFHLRRLAAKVKEGIRAAGGTPLEFNTISISDGITMGTEGMKTSLISREIIADSIELVSIGNMFDAVIALCGCDKTVPGTVMALARLDIPSLTLYGGSIMPGKFQGRDVTIQDVFEAVGQHAEGTITVEELDDLISKGCPGPGACGGQFTANTMATAVEMLGIAPMGSGSVPAVAGDKDQEAYKAGQLVMDMLAADRRPSQIITRKSIENAITSVAATGGSTNGVLHLLAIAHEAQIPLTLEDFHSH</sequence>
<dbReference type="InterPro" id="IPR050165">
    <property type="entry name" value="DHAD_IlvD/Edd"/>
</dbReference>
<evidence type="ECO:0000259" key="3">
    <source>
        <dbReference type="Pfam" id="PF00920"/>
    </source>
</evidence>
<dbReference type="InterPro" id="IPR037237">
    <property type="entry name" value="IlvD/EDD_N"/>
</dbReference>
<feature type="domain" description="Dihydroxy-acid/6-phosphogluconate dehydratase N-terminal" evidence="3">
    <location>
        <begin position="16"/>
        <end position="276"/>
    </location>
</feature>
<dbReference type="SUPFAM" id="SSF143975">
    <property type="entry name" value="IlvD/EDD N-terminal domain-like"/>
    <property type="match status" value="1"/>
</dbReference>
<accession>A0AA35TYY0</accession>
<dbReference type="AlphaFoldDB" id="A0AA35TYY0"/>
<dbReference type="GO" id="GO:0009082">
    <property type="term" value="P:branched-chain amino acid biosynthetic process"/>
    <property type="evidence" value="ECO:0007669"/>
    <property type="project" value="TreeGrafter"/>
</dbReference>
<evidence type="ECO:0000256" key="1">
    <source>
        <dbReference type="ARBA" id="ARBA00006486"/>
    </source>
</evidence>
<evidence type="ECO:0000313" key="5">
    <source>
        <dbReference type="Proteomes" id="UP001174909"/>
    </source>
</evidence>
<comment type="caution">
    <text evidence="4">The sequence shown here is derived from an EMBL/GenBank/DDBJ whole genome shotgun (WGS) entry which is preliminary data.</text>
</comment>
<dbReference type="Pfam" id="PF00920">
    <property type="entry name" value="ILVD_EDD_N"/>
    <property type="match status" value="1"/>
</dbReference>
<evidence type="ECO:0000313" key="4">
    <source>
        <dbReference type="EMBL" id="CAI8055596.1"/>
    </source>
</evidence>
<dbReference type="InterPro" id="IPR020558">
    <property type="entry name" value="DiOHA_6PGluconate_deHydtase_CS"/>
</dbReference>
<reference evidence="4" key="1">
    <citation type="submission" date="2023-03" db="EMBL/GenBank/DDBJ databases">
        <authorList>
            <person name="Steffen K."/>
            <person name="Cardenas P."/>
        </authorList>
    </citation>
    <scope>NUCLEOTIDE SEQUENCE</scope>
</reference>
<dbReference type="PANTHER" id="PTHR21000:SF5">
    <property type="entry name" value="DIHYDROXY-ACID DEHYDRATASE, MITOCHONDRIAL"/>
    <property type="match status" value="1"/>
</dbReference>
<keyword evidence="5" id="KW-1185">Reference proteome</keyword>
<organism evidence="4 5">
    <name type="scientific">Geodia barretti</name>
    <name type="common">Barrett's horny sponge</name>
    <dbReference type="NCBI Taxonomy" id="519541"/>
    <lineage>
        <taxon>Eukaryota</taxon>
        <taxon>Metazoa</taxon>
        <taxon>Porifera</taxon>
        <taxon>Demospongiae</taxon>
        <taxon>Heteroscleromorpha</taxon>
        <taxon>Tetractinellida</taxon>
        <taxon>Astrophorina</taxon>
        <taxon>Geodiidae</taxon>
        <taxon>Geodia</taxon>
    </lineage>
</organism>
<proteinExistence type="inferred from homology"/>
<dbReference type="EMBL" id="CASHTH010004289">
    <property type="protein sequence ID" value="CAI8055596.1"/>
    <property type="molecule type" value="Genomic_DNA"/>
</dbReference>
<dbReference type="PANTHER" id="PTHR21000">
    <property type="entry name" value="DIHYDROXY-ACID DEHYDRATASE DAD"/>
    <property type="match status" value="1"/>
</dbReference>
<gene>
    <name evidence="4" type="ORF">GBAR_LOCUS30335</name>
</gene>